<dbReference type="Proteomes" id="UP000190206">
    <property type="component" value="Unassembled WGS sequence"/>
</dbReference>
<dbReference type="InterPro" id="IPR041685">
    <property type="entry name" value="AAA_GajA/Old/RecF-like"/>
</dbReference>
<dbReference type="Gene3D" id="3.40.50.300">
    <property type="entry name" value="P-loop containing nucleotide triphosphate hydrolases"/>
    <property type="match status" value="1"/>
</dbReference>
<name>A0A1S9IDV9_9CLOT</name>
<dbReference type="Pfam" id="PF13175">
    <property type="entry name" value="AAA_15"/>
    <property type="match status" value="2"/>
</dbReference>
<evidence type="ECO:0000313" key="3">
    <source>
        <dbReference type="EMBL" id="OOO63718.1"/>
    </source>
</evidence>
<dbReference type="PANTHER" id="PTHR43581:SF4">
    <property type="entry name" value="ATP_GTP PHOSPHATASE"/>
    <property type="match status" value="1"/>
</dbReference>
<dbReference type="CDD" id="cd01026">
    <property type="entry name" value="TOPRIM_OLD"/>
    <property type="match status" value="1"/>
</dbReference>
<evidence type="ECO:0000313" key="5">
    <source>
        <dbReference type="Proteomes" id="UP000190206"/>
    </source>
</evidence>
<dbReference type="EMBL" id="MRAD01000001">
    <property type="protein sequence ID" value="OOO63718.1"/>
    <property type="molecule type" value="Genomic_DNA"/>
</dbReference>
<proteinExistence type="predicted"/>
<dbReference type="Proteomes" id="UP000190256">
    <property type="component" value="Unassembled WGS sequence"/>
</dbReference>
<feature type="domain" description="Endonuclease GajA/Old nuclease/RecF-like AAA" evidence="1">
    <location>
        <begin position="1"/>
        <end position="82"/>
    </location>
</feature>
<feature type="domain" description="OLD protein-like TOPRIM" evidence="2">
    <location>
        <begin position="386"/>
        <end position="456"/>
    </location>
</feature>
<dbReference type="InterPro" id="IPR051396">
    <property type="entry name" value="Bact_Antivir_Def_Nuclease"/>
</dbReference>
<dbReference type="OrthoDB" id="9810873at2"/>
<evidence type="ECO:0000313" key="6">
    <source>
        <dbReference type="Proteomes" id="UP000190256"/>
    </source>
</evidence>
<dbReference type="AlphaFoldDB" id="A0A1S9IDV9"/>
<dbReference type="RefSeq" id="WP_078022731.1">
    <property type="nucleotide sequence ID" value="NZ_JADPGM010000012.1"/>
</dbReference>
<protein>
    <recommendedName>
        <fullName evidence="7">ATP-dependent endonuclease</fullName>
    </recommendedName>
</protein>
<dbReference type="InterPro" id="IPR034139">
    <property type="entry name" value="TOPRIM_OLD"/>
</dbReference>
<evidence type="ECO:0000313" key="4">
    <source>
        <dbReference type="EMBL" id="OOO68504.1"/>
    </source>
</evidence>
<dbReference type="InterPro" id="IPR027417">
    <property type="entry name" value="P-loop_NTPase"/>
</dbReference>
<dbReference type="Pfam" id="PF20469">
    <property type="entry name" value="OLD-like_TOPRIM"/>
    <property type="match status" value="1"/>
</dbReference>
<reference evidence="4 6" key="2">
    <citation type="submission" date="2016-12" db="EMBL/GenBank/DDBJ databases">
        <title>Clostridium tepidum sp. nov., a close relative of Clostridium sporogenes and Clostridium botulinum Group I.</title>
        <authorList>
            <person name="Dobritsa A.P."/>
            <person name="Kutumbaka K.K."/>
            <person name="Werner K."/>
            <person name="Wiedmann M."/>
            <person name="Asmus A."/>
            <person name="Samadpour M."/>
        </authorList>
    </citation>
    <scope>NUCLEOTIDE SEQUENCE [LARGE SCALE GENOMIC DNA]</scope>
    <source>
        <strain evidence="4 6">IEH 97212</strain>
    </source>
</reference>
<gene>
    <name evidence="3" type="ORF">BS637_01435</name>
    <name evidence="4" type="ORF">BS638_05025</name>
</gene>
<accession>A0A1S9IDV9</accession>
<comment type="caution">
    <text evidence="4">The sequence shown here is derived from an EMBL/GenBank/DDBJ whole genome shotgun (WGS) entry which is preliminary data.</text>
</comment>
<reference evidence="3 5" key="1">
    <citation type="submission" date="2016-12" db="EMBL/GenBank/DDBJ databases">
        <title>Clostridium tepidum sp. nov., a close relative of Clostridium sporogenes and Clostridium botulinum Group I.</title>
        <authorList>
            <person name="Dobritsa A.P."/>
            <person name="Kutumbaka K."/>
            <person name="Werner K."/>
            <person name="Samadpour M."/>
        </authorList>
    </citation>
    <scope>NUCLEOTIDE SEQUENCE [LARGE SCALE GENOMIC DNA]</scope>
    <source>
        <strain evidence="3 5">PE</strain>
    </source>
</reference>
<dbReference type="STRING" id="1962263.BS637_01435"/>
<keyword evidence="5" id="KW-1185">Reference proteome</keyword>
<organism evidence="4 6">
    <name type="scientific">Clostridium tepidum</name>
    <dbReference type="NCBI Taxonomy" id="1962263"/>
    <lineage>
        <taxon>Bacteria</taxon>
        <taxon>Bacillati</taxon>
        <taxon>Bacillota</taxon>
        <taxon>Clostridia</taxon>
        <taxon>Eubacteriales</taxon>
        <taxon>Clostridiaceae</taxon>
        <taxon>Clostridium</taxon>
    </lineage>
</organism>
<dbReference type="EMBL" id="MRAE01000008">
    <property type="protein sequence ID" value="OOO68504.1"/>
    <property type="molecule type" value="Genomic_DNA"/>
</dbReference>
<evidence type="ECO:0000259" key="1">
    <source>
        <dbReference type="Pfam" id="PF13175"/>
    </source>
</evidence>
<evidence type="ECO:0008006" key="7">
    <source>
        <dbReference type="Google" id="ProtNLM"/>
    </source>
</evidence>
<evidence type="ECO:0000259" key="2">
    <source>
        <dbReference type="Pfam" id="PF20469"/>
    </source>
</evidence>
<dbReference type="PANTHER" id="PTHR43581">
    <property type="entry name" value="ATP/GTP PHOSPHATASE"/>
    <property type="match status" value="1"/>
</dbReference>
<dbReference type="SUPFAM" id="SSF52540">
    <property type="entry name" value="P-loop containing nucleoside triphosphate hydrolases"/>
    <property type="match status" value="1"/>
</dbReference>
<sequence>MYISSVIIENFRCFGESVEFKFNKGLTVLIGENDSGKTAVIDAIRYALGTTDQSWQRVEITDYYNEDVTKEIKITIIFSDLTEDEKAAFMECLTYTKNDVLLYFNWSARFLTNVNPNRTFINITCGKAGDVGSPAAEARELLRVTYLKPLRDAYIQMKSGRNSRLAQILSTVPDLNAGIKEYAEGIDLNELSLTGIFDLSNHLLAHHRKIKEVNKAIDEVLKRQMLLSNDEIKTEIIVANTANNEDRKIHTLLEKLDLQVDNHSKNSYGKVGLGTSNIMSMACELLLNQYNEENSSFMLIEEPEAHIHAQRQLKLIQSMQTHCNTGNQQVIITTHSPLLTSVVKLENLVLIHNHIAYSMKSDYTMLEDNDYKYLERYLDATKANLFFARGVLIVEGPGEELLLPTIATLLGRSLTDYGVSIVNVKSTGLRRYARIFQRKNSDEIINIPVACIADRDIMPDCAPAICINEEYADKDKWPKKNRRWKTESEIDDNEKYLNKIKEKADGKPVKTFIAEHWTLEYDLARSGLAEEMLNTISKIRAKELKECMPEDLLSDYIKEYNNYVTDEEKASYVYSFFSHKTISKAEFAQQFAIDLEEKYLNYKSNNLNELLPKYLVEAIEYVTSPLI</sequence>
<feature type="domain" description="Endonuclease GajA/Old nuclease/RecF-like AAA" evidence="1">
    <location>
        <begin position="207"/>
        <end position="338"/>
    </location>
</feature>